<keyword evidence="5 12" id="KW-0547">Nucleotide-binding</keyword>
<dbReference type="Gene3D" id="1.10.287.380">
    <property type="entry name" value="Valyl-tRNA synthetase, C-terminal domain"/>
    <property type="match status" value="1"/>
</dbReference>
<keyword evidence="7 12" id="KW-0648">Protein biosynthesis</keyword>
<dbReference type="PANTHER" id="PTHR11946">
    <property type="entry name" value="VALYL-TRNA SYNTHETASES"/>
    <property type="match status" value="1"/>
</dbReference>
<evidence type="ECO:0000259" key="15">
    <source>
        <dbReference type="Pfam" id="PF10458"/>
    </source>
</evidence>
<keyword evidence="9 12" id="KW-0030">Aminoacyl-tRNA synthetase</keyword>
<dbReference type="NCBIfam" id="NF004349">
    <property type="entry name" value="PRK05729.1"/>
    <property type="match status" value="1"/>
</dbReference>
<evidence type="ECO:0000256" key="9">
    <source>
        <dbReference type="ARBA" id="ARBA00023146"/>
    </source>
</evidence>
<dbReference type="GO" id="GO:0005524">
    <property type="term" value="F:ATP binding"/>
    <property type="evidence" value="ECO:0007669"/>
    <property type="project" value="UniProtKB-UniRule"/>
</dbReference>
<comment type="catalytic activity">
    <reaction evidence="10 12">
        <text>tRNA(Val) + L-valine + ATP = L-valyl-tRNA(Val) + AMP + diphosphate</text>
        <dbReference type="Rhea" id="RHEA:10704"/>
        <dbReference type="Rhea" id="RHEA-COMP:9672"/>
        <dbReference type="Rhea" id="RHEA-COMP:9708"/>
        <dbReference type="ChEBI" id="CHEBI:30616"/>
        <dbReference type="ChEBI" id="CHEBI:33019"/>
        <dbReference type="ChEBI" id="CHEBI:57762"/>
        <dbReference type="ChEBI" id="CHEBI:78442"/>
        <dbReference type="ChEBI" id="CHEBI:78537"/>
        <dbReference type="ChEBI" id="CHEBI:456215"/>
        <dbReference type="EC" id="6.1.1.9"/>
    </reaction>
</comment>
<comment type="subunit">
    <text evidence="2 12">Monomer.</text>
</comment>
<evidence type="ECO:0000256" key="3">
    <source>
        <dbReference type="ARBA" id="ARBA00022490"/>
    </source>
</evidence>
<dbReference type="PRINTS" id="PR00986">
    <property type="entry name" value="TRNASYNTHVAL"/>
</dbReference>
<dbReference type="Pfam" id="PF00133">
    <property type="entry name" value="tRNA-synt_1"/>
    <property type="match status" value="1"/>
</dbReference>
<accession>A0A1F5SE18</accession>
<dbReference type="InterPro" id="IPR002300">
    <property type="entry name" value="aa-tRNA-synth_Ia"/>
</dbReference>
<feature type="domain" description="Methionyl/Valyl/Leucyl/Isoleucyl-tRNA synthetase anticodon-binding" evidence="14">
    <location>
        <begin position="645"/>
        <end position="784"/>
    </location>
</feature>
<comment type="domain">
    <text evidence="12">The C-terminal coiled-coil domain is crucial for aminoacylation activity.</text>
</comment>
<feature type="domain" description="Valyl-tRNA synthetase tRNA-binding arm" evidence="15">
    <location>
        <begin position="840"/>
        <end position="905"/>
    </location>
</feature>
<dbReference type="EMBL" id="MFFW01000001">
    <property type="protein sequence ID" value="OGF24693.1"/>
    <property type="molecule type" value="Genomic_DNA"/>
</dbReference>
<dbReference type="InterPro" id="IPR037118">
    <property type="entry name" value="Val-tRNA_synth_C_sf"/>
</dbReference>
<dbReference type="SUPFAM" id="SSF47323">
    <property type="entry name" value="Anticodon-binding domain of a subclass of class I aminoacyl-tRNA synthetases"/>
    <property type="match status" value="1"/>
</dbReference>
<dbReference type="SUPFAM" id="SSF46589">
    <property type="entry name" value="tRNA-binding arm"/>
    <property type="match status" value="1"/>
</dbReference>
<evidence type="ECO:0000256" key="8">
    <source>
        <dbReference type="ARBA" id="ARBA00023054"/>
    </source>
</evidence>
<dbReference type="FunFam" id="1.10.287.380:FF:000001">
    <property type="entry name" value="Valine--tRNA ligase"/>
    <property type="match status" value="1"/>
</dbReference>
<feature type="coiled-coil region" evidence="12">
    <location>
        <begin position="838"/>
        <end position="900"/>
    </location>
</feature>
<dbReference type="SUPFAM" id="SSF52374">
    <property type="entry name" value="Nucleotidylyl transferase"/>
    <property type="match status" value="1"/>
</dbReference>
<comment type="domain">
    <text evidence="12">ValRS has two distinct active sites: one for aminoacylation and one for editing. The misactivated threonine is translocated from the active site to the editing site.</text>
</comment>
<dbReference type="InterPro" id="IPR009008">
    <property type="entry name" value="Val/Leu/Ile-tRNA-synth_edit"/>
</dbReference>
<evidence type="ECO:0000256" key="6">
    <source>
        <dbReference type="ARBA" id="ARBA00022840"/>
    </source>
</evidence>
<dbReference type="HAMAP" id="MF_02004">
    <property type="entry name" value="Val_tRNA_synth_type1"/>
    <property type="match status" value="1"/>
</dbReference>
<dbReference type="Gene3D" id="1.10.730.10">
    <property type="entry name" value="Isoleucyl-tRNA Synthetase, Domain 1"/>
    <property type="match status" value="1"/>
</dbReference>
<keyword evidence="3 12" id="KW-0963">Cytoplasm</keyword>
<dbReference type="GO" id="GO:0004832">
    <property type="term" value="F:valine-tRNA ligase activity"/>
    <property type="evidence" value="ECO:0007669"/>
    <property type="project" value="UniProtKB-UniRule"/>
</dbReference>
<evidence type="ECO:0000259" key="13">
    <source>
        <dbReference type="Pfam" id="PF00133"/>
    </source>
</evidence>
<evidence type="ECO:0000256" key="10">
    <source>
        <dbReference type="ARBA" id="ARBA00047552"/>
    </source>
</evidence>
<feature type="binding site" evidence="12">
    <location>
        <position position="565"/>
    </location>
    <ligand>
        <name>ATP</name>
        <dbReference type="ChEBI" id="CHEBI:30616"/>
    </ligand>
</feature>
<evidence type="ECO:0000313" key="16">
    <source>
        <dbReference type="EMBL" id="OGF24693.1"/>
    </source>
</evidence>
<dbReference type="AlphaFoldDB" id="A0A1F5SE18"/>
<comment type="function">
    <text evidence="12">Catalyzes the attachment of valine to tRNA(Val). As ValRS can inadvertently accommodate and process structurally similar amino acids such as threonine, to avoid such errors, it has a 'posttransfer' editing activity that hydrolyzes mischarged Thr-tRNA(Val) in a tRNA-dependent manner.</text>
</comment>
<dbReference type="STRING" id="1797989.A3H66_03430"/>
<gene>
    <name evidence="12" type="primary">valS</name>
    <name evidence="16" type="ORF">A3H66_03430</name>
</gene>
<reference evidence="16 17" key="1">
    <citation type="journal article" date="2016" name="Nat. Commun.">
        <title>Thousands of microbial genomes shed light on interconnected biogeochemical processes in an aquifer system.</title>
        <authorList>
            <person name="Anantharaman K."/>
            <person name="Brown C.T."/>
            <person name="Hug L.A."/>
            <person name="Sharon I."/>
            <person name="Castelle C.J."/>
            <person name="Probst A.J."/>
            <person name="Thomas B.C."/>
            <person name="Singh A."/>
            <person name="Wilkins M.J."/>
            <person name="Karaoz U."/>
            <person name="Brodie E.L."/>
            <person name="Williams K.H."/>
            <person name="Hubbard S.S."/>
            <person name="Banfield J.F."/>
        </authorList>
    </citation>
    <scope>NUCLEOTIDE SEQUENCE [LARGE SCALE GENOMIC DNA]</scope>
</reference>
<evidence type="ECO:0000256" key="1">
    <source>
        <dbReference type="ARBA" id="ARBA00004496"/>
    </source>
</evidence>
<evidence type="ECO:0000256" key="5">
    <source>
        <dbReference type="ARBA" id="ARBA00022741"/>
    </source>
</evidence>
<dbReference type="CDD" id="cd00817">
    <property type="entry name" value="ValRS_core"/>
    <property type="match status" value="1"/>
</dbReference>
<dbReference type="InterPro" id="IPR013155">
    <property type="entry name" value="M/V/L/I-tRNA-synth_anticd-bd"/>
</dbReference>
<dbReference type="InterPro" id="IPR009080">
    <property type="entry name" value="tRNAsynth_Ia_anticodon-bd"/>
</dbReference>
<protein>
    <recommendedName>
        <fullName evidence="12">Valine--tRNA ligase</fullName>
        <ecNumber evidence="12">6.1.1.9</ecNumber>
    </recommendedName>
    <alternativeName>
        <fullName evidence="12">Valyl-tRNA synthetase</fullName>
        <shortName evidence="12">ValRS</shortName>
    </alternativeName>
</protein>
<dbReference type="PROSITE" id="PS00178">
    <property type="entry name" value="AA_TRNA_LIGASE_I"/>
    <property type="match status" value="1"/>
</dbReference>
<feature type="short sequence motif" description="'KMSKS' region" evidence="12">
    <location>
        <begin position="562"/>
        <end position="566"/>
    </location>
</feature>
<dbReference type="Proteomes" id="UP000178783">
    <property type="component" value="Unassembled WGS sequence"/>
</dbReference>
<keyword evidence="4 12" id="KW-0436">Ligase</keyword>
<dbReference type="SUPFAM" id="SSF50677">
    <property type="entry name" value="ValRS/IleRS/LeuRS editing domain"/>
    <property type="match status" value="1"/>
</dbReference>
<dbReference type="InterPro" id="IPR014729">
    <property type="entry name" value="Rossmann-like_a/b/a_fold"/>
</dbReference>
<dbReference type="Pfam" id="PF10458">
    <property type="entry name" value="Val_tRNA-synt_C"/>
    <property type="match status" value="1"/>
</dbReference>
<evidence type="ECO:0000256" key="4">
    <source>
        <dbReference type="ARBA" id="ARBA00022598"/>
    </source>
</evidence>
<dbReference type="InterPro" id="IPR001412">
    <property type="entry name" value="aa-tRNA-synth_I_CS"/>
</dbReference>
<dbReference type="EC" id="6.1.1.9" evidence="12"/>
<dbReference type="InterPro" id="IPR002303">
    <property type="entry name" value="Valyl-tRNA_ligase"/>
</dbReference>
<feature type="domain" description="Aminoacyl-tRNA synthetase class Ia" evidence="13">
    <location>
        <begin position="18"/>
        <end position="598"/>
    </location>
</feature>
<dbReference type="InterPro" id="IPR019499">
    <property type="entry name" value="Val-tRNA_synth_tRNA-bd"/>
</dbReference>
<evidence type="ECO:0000259" key="14">
    <source>
        <dbReference type="Pfam" id="PF08264"/>
    </source>
</evidence>
<evidence type="ECO:0000256" key="2">
    <source>
        <dbReference type="ARBA" id="ARBA00011245"/>
    </source>
</evidence>
<dbReference type="GO" id="GO:0006438">
    <property type="term" value="P:valyl-tRNA aminoacylation"/>
    <property type="evidence" value="ECO:0007669"/>
    <property type="project" value="UniProtKB-UniRule"/>
</dbReference>
<organism evidence="16 17">
    <name type="scientific">Candidatus Falkowbacteria bacterium RIFCSPLOWO2_02_FULL_45_21</name>
    <dbReference type="NCBI Taxonomy" id="1797989"/>
    <lineage>
        <taxon>Bacteria</taxon>
        <taxon>Candidatus Falkowiibacteriota</taxon>
    </lineage>
</organism>
<evidence type="ECO:0000256" key="12">
    <source>
        <dbReference type="HAMAP-Rule" id="MF_02004"/>
    </source>
</evidence>
<dbReference type="Pfam" id="PF08264">
    <property type="entry name" value="Anticodon_1"/>
    <property type="match status" value="1"/>
</dbReference>
<evidence type="ECO:0000256" key="7">
    <source>
        <dbReference type="ARBA" id="ARBA00022917"/>
    </source>
</evidence>
<comment type="subcellular location">
    <subcellularLocation>
        <location evidence="1 12">Cytoplasm</location>
    </subcellularLocation>
</comment>
<keyword evidence="8 12" id="KW-0175">Coiled coil</keyword>
<proteinExistence type="inferred from homology"/>
<dbReference type="NCBIfam" id="TIGR00422">
    <property type="entry name" value="valS"/>
    <property type="match status" value="1"/>
</dbReference>
<dbReference type="CDD" id="cd07962">
    <property type="entry name" value="Anticodon_Ia_Val"/>
    <property type="match status" value="1"/>
</dbReference>
<evidence type="ECO:0000313" key="17">
    <source>
        <dbReference type="Proteomes" id="UP000178783"/>
    </source>
</evidence>
<dbReference type="PANTHER" id="PTHR11946:SF93">
    <property type="entry name" value="VALINE--TRNA LIGASE, CHLOROPLASTIC_MITOCHONDRIAL 2"/>
    <property type="match status" value="1"/>
</dbReference>
<evidence type="ECO:0000256" key="11">
    <source>
        <dbReference type="ARBA" id="ARBA00060830"/>
    </source>
</evidence>
<comment type="caution">
    <text evidence="16">The sequence shown here is derived from an EMBL/GenBank/DDBJ whole genome shotgun (WGS) entry which is preliminary data.</text>
</comment>
<comment type="similarity">
    <text evidence="11 12">Belongs to the class-I aminoacyl-tRNA synthetase family. ValS type 1 subfamily.</text>
</comment>
<dbReference type="GO" id="GO:0002161">
    <property type="term" value="F:aminoacyl-tRNA deacylase activity"/>
    <property type="evidence" value="ECO:0007669"/>
    <property type="project" value="InterPro"/>
</dbReference>
<dbReference type="InterPro" id="IPR010978">
    <property type="entry name" value="tRNA-bd_arm"/>
</dbReference>
<keyword evidence="6 12" id="KW-0067">ATP-binding</keyword>
<dbReference type="GO" id="GO:0005829">
    <property type="term" value="C:cytosol"/>
    <property type="evidence" value="ECO:0007669"/>
    <property type="project" value="TreeGrafter"/>
</dbReference>
<dbReference type="InterPro" id="IPR033705">
    <property type="entry name" value="Anticodon_Ia_Val"/>
</dbReference>
<comment type="caution">
    <text evidence="12">Lacks conserved residue(s) required for the propagation of feature annotation.</text>
</comment>
<dbReference type="FunFam" id="3.40.50.620:FF:000032">
    <property type="entry name" value="Valine--tRNA ligase"/>
    <property type="match status" value="1"/>
</dbReference>
<name>A0A1F5SE18_9BACT</name>
<dbReference type="Gene3D" id="3.40.50.620">
    <property type="entry name" value="HUPs"/>
    <property type="match status" value="2"/>
</dbReference>
<sequence>MKKELPKTYNPAEYEDAIYKKWEQSGFFNPDNLNLPDTAKSYTIVLPPPNITDKLHLGHSAMLAIEDLLIRYHRMRGERALWIPGTDHAAIATQNVVEKKLLREQGKTRHDLGREEFLKRVWEFLKTTQTMILHQTRKMGASLDWSRQAFTLDEPRERAVRKLFSDMYHEGVIYRGVRVVNWCPRCQSTLADDEVEYKEEKSKLYWLKYGPFVLATARPETKLGDTAVAVYPGDKRYEKMVGKKFMIPGVLGEFEITVVADRAVDPKFGSGAIKVTPAHDFTDYEIAQRHHLPVKQVINEHGRMMANTGKYAGLTTKQAREAILADMEKMRLLDHIEDGYLHNIAVCYRCGTQIEPIPSKQWFVNMDKKLKRLGGKSLKDKAIEAAETGQIEFIPARFKKRYLDWMNNLHDWCVSRQIWFGHRIPVYYRKQEMTKSQIPISNEIPNSKSQTLNKGSGTDEEIYVGEEAPAGEGWIQDPDTLDTWFSSGTWTFSTLGWPDNFVKGKKAGDLDRFHPTQVLETGYEIITLWVSRMIIMSFFALNEIPFEKVYLHGMILDKHGKKMSKSKGNGIDPLDMIDKFGADAVRLSLLMGNTPGNDAKYSEEKIASFRNFNNKLWNVARYIITNYELRITNYEFNAGELTLADKWILEKLKNLIKAVTLDLEKYQLAQAGEKLREFTWDDLADWYLEISKFEKNKEKSQILNYVLENLLKLWHPFMPFITEAIWQEMGYDRMLMVEKWPKSDAIASFQHNKEKFEVIKQIIIAIRNARAENKIEPTRKVKAVIYAGKRKNLVAEQAEPIKALRTGIGELEVKTDGQKIAGAIYAAVGEIEIYLIGAIDSEKEKARLEKEIDNLEKAIKTAEGRLANKEFAAKAPGGVVKKEKDKLKGWREELKKFREQLGNIK</sequence>